<evidence type="ECO:0000313" key="6">
    <source>
        <dbReference type="EMBL" id="CAR24863.1"/>
    </source>
</evidence>
<dbReference type="InterPro" id="IPR012617">
    <property type="entry name" value="AATF_C"/>
</dbReference>
<dbReference type="eggNOG" id="KOG2773">
    <property type="taxonomic scope" value="Eukaryota"/>
</dbReference>
<dbReference type="AlphaFoldDB" id="C5DM52"/>
<feature type="domain" description="AATF leucine zipper-containing" evidence="5">
    <location>
        <begin position="185"/>
        <end position="307"/>
    </location>
</feature>
<dbReference type="GO" id="GO:0000462">
    <property type="term" value="P:maturation of SSU-rRNA from tricistronic rRNA transcript (SSU-rRNA, 5.8S rRNA, LSU-rRNA)"/>
    <property type="evidence" value="ECO:0007669"/>
    <property type="project" value="TreeGrafter"/>
</dbReference>
<dbReference type="PANTHER" id="PTHR15565">
    <property type="entry name" value="AATF PROTEIN APOPTOSIS ANTAGONIZING TRANSCRIPTION FACTOR"/>
    <property type="match status" value="1"/>
</dbReference>
<feature type="compositionally biased region" description="Basic and acidic residues" evidence="3">
    <location>
        <begin position="384"/>
        <end position="393"/>
    </location>
</feature>
<dbReference type="OrthoDB" id="5783963at2759"/>
<dbReference type="FunCoup" id="C5DM52">
    <property type="interactions" value="1019"/>
</dbReference>
<dbReference type="RefSeq" id="XP_002555300.1">
    <property type="nucleotide sequence ID" value="XM_002555254.1"/>
</dbReference>
<dbReference type="Pfam" id="PF08164">
    <property type="entry name" value="TRAUB"/>
    <property type="match status" value="1"/>
</dbReference>
<dbReference type="OMA" id="INFMAPN"/>
<feature type="compositionally biased region" description="Acidic residues" evidence="3">
    <location>
        <begin position="87"/>
        <end position="108"/>
    </location>
</feature>
<organism evidence="6 7">
    <name type="scientific">Lachancea thermotolerans (strain ATCC 56472 / CBS 6340 / NRRL Y-8284)</name>
    <name type="common">Yeast</name>
    <name type="synonym">Kluyveromyces thermotolerans</name>
    <dbReference type="NCBI Taxonomy" id="559295"/>
    <lineage>
        <taxon>Eukaryota</taxon>
        <taxon>Fungi</taxon>
        <taxon>Dikarya</taxon>
        <taxon>Ascomycota</taxon>
        <taxon>Saccharomycotina</taxon>
        <taxon>Saccharomycetes</taxon>
        <taxon>Saccharomycetales</taxon>
        <taxon>Saccharomycetaceae</taxon>
        <taxon>Lachancea</taxon>
    </lineage>
</organism>
<feature type="compositionally biased region" description="Basic and acidic residues" evidence="3">
    <location>
        <begin position="59"/>
        <end position="73"/>
    </location>
</feature>
<dbReference type="GO" id="GO:0005730">
    <property type="term" value="C:nucleolus"/>
    <property type="evidence" value="ECO:0007669"/>
    <property type="project" value="TreeGrafter"/>
</dbReference>
<dbReference type="InterPro" id="IPR025160">
    <property type="entry name" value="AATF"/>
</dbReference>
<gene>
    <name evidence="6" type="ordered locus">KLTH0G06050g</name>
</gene>
<feature type="region of interest" description="Disordered" evidence="3">
    <location>
        <begin position="1"/>
        <end position="159"/>
    </location>
</feature>
<keyword evidence="7" id="KW-1185">Reference proteome</keyword>
<feature type="region of interest" description="Disordered" evidence="3">
    <location>
        <begin position="354"/>
        <end position="397"/>
    </location>
</feature>
<dbReference type="PANTHER" id="PTHR15565:SF0">
    <property type="entry name" value="PROTEIN AATF"/>
    <property type="match status" value="1"/>
</dbReference>
<reference evidence="6 7" key="1">
    <citation type="journal article" date="2009" name="Genome Res.">
        <title>Comparative genomics of protoploid Saccharomycetaceae.</title>
        <authorList>
            <consortium name="The Genolevures Consortium"/>
            <person name="Souciet J.-L."/>
            <person name="Dujon B."/>
            <person name="Gaillardin C."/>
            <person name="Johnston M."/>
            <person name="Baret P.V."/>
            <person name="Cliften P."/>
            <person name="Sherman D.J."/>
            <person name="Weissenbach J."/>
            <person name="Westhof E."/>
            <person name="Wincker P."/>
            <person name="Jubin C."/>
            <person name="Poulain J."/>
            <person name="Barbe V."/>
            <person name="Segurens B."/>
            <person name="Artiguenave F."/>
            <person name="Anthouard V."/>
            <person name="Vacherie B."/>
            <person name="Val M.-E."/>
            <person name="Fulton R.S."/>
            <person name="Minx P."/>
            <person name="Wilson R."/>
            <person name="Durrens P."/>
            <person name="Jean G."/>
            <person name="Marck C."/>
            <person name="Martin T."/>
            <person name="Nikolski M."/>
            <person name="Rolland T."/>
            <person name="Seret M.-L."/>
            <person name="Casaregola S."/>
            <person name="Despons L."/>
            <person name="Fairhead C."/>
            <person name="Fischer G."/>
            <person name="Lafontaine I."/>
            <person name="Leh V."/>
            <person name="Lemaire M."/>
            <person name="de Montigny J."/>
            <person name="Neuveglise C."/>
            <person name="Thierry A."/>
            <person name="Blanc-Lenfle I."/>
            <person name="Bleykasten C."/>
            <person name="Diffels J."/>
            <person name="Fritsch E."/>
            <person name="Frangeul L."/>
            <person name="Goeffon A."/>
            <person name="Jauniaux N."/>
            <person name="Kachouri-Lafond R."/>
            <person name="Payen C."/>
            <person name="Potier S."/>
            <person name="Pribylova L."/>
            <person name="Ozanne C."/>
            <person name="Richard G.-F."/>
            <person name="Sacerdot C."/>
            <person name="Straub M.-L."/>
            <person name="Talla E."/>
        </authorList>
    </citation>
    <scope>NUCLEOTIDE SEQUENCE [LARGE SCALE GENOMIC DNA]</scope>
    <source>
        <strain evidence="7">ATCC 56472 / CBS 6340 / NRRL Y-8284</strain>
    </source>
</reference>
<sequence>MAKSISDQIAAIANEPAVPDYDIEDEDVFQHREHSGDELSESEDDTQAKSHYVSVGKSRLRDQGIALKDEKYSGQKGSRKALSEGQSEGESEVDSESEIESESESEIETENKRRGSEPADESDGSSNSESDGKSDDGGDSESSEDSADEGVSADQGDERRRRLAALVQRDARDAVARLSDTTRRDAAKGLAVLQQTREFDRILDARIKLQKAVAAANRLPVSAQAWDGHLRESETNAALLSETMRLLEKVLAQTLDFRAELQDAAPTGSDAAATRKRTFSDLCEDSRGLDAKLREFRVAVLSKWSQRVAAASGQSVLAASKFKAIHQPAHVQVETQLADMPRLLRRTALNRRDVAPLGQSEHNIAGGGDVSNDTPAISDGPEPDIPRDFDANARRGRTADTTTDSYVFDDEDFYRVLLNDLVDKKVAGASGDSAVAITSRATANKKLHKNVDTKASKGRKLNFTVQEPIANYEAPANGGLRWSDEQIDEFCAGLLGQRVSFAEDEKEEDRDATEETADGELLQADGIRLFG</sequence>
<dbReference type="InParanoid" id="C5DM52"/>
<dbReference type="STRING" id="559295.C5DM52"/>
<evidence type="ECO:0000256" key="1">
    <source>
        <dbReference type="ARBA" id="ARBA00008966"/>
    </source>
</evidence>
<comment type="similarity">
    <text evidence="1">Belongs to the AATF family.</text>
</comment>
<evidence type="ECO:0000256" key="2">
    <source>
        <dbReference type="ARBA" id="ARBA00013850"/>
    </source>
</evidence>
<evidence type="ECO:0000259" key="5">
    <source>
        <dbReference type="Pfam" id="PF13339"/>
    </source>
</evidence>
<dbReference type="KEGG" id="lth:KLTH0G06050g"/>
<evidence type="ECO:0000259" key="4">
    <source>
        <dbReference type="Pfam" id="PF08164"/>
    </source>
</evidence>
<feature type="compositionally biased region" description="Basic and acidic residues" evidence="3">
    <location>
        <begin position="28"/>
        <end position="37"/>
    </location>
</feature>
<dbReference type="GeneID" id="8293568"/>
<name>C5DM52_LACTC</name>
<accession>C5DM52</accession>
<dbReference type="Pfam" id="PF13339">
    <property type="entry name" value="AATF-Che1"/>
    <property type="match status" value="1"/>
</dbReference>
<feature type="compositionally biased region" description="Acidic residues" evidence="3">
    <location>
        <begin position="137"/>
        <end position="148"/>
    </location>
</feature>
<dbReference type="EMBL" id="CU928171">
    <property type="protein sequence ID" value="CAR24863.1"/>
    <property type="molecule type" value="Genomic_DNA"/>
</dbReference>
<dbReference type="InterPro" id="IPR039223">
    <property type="entry name" value="AATF/Bfr2"/>
</dbReference>
<dbReference type="Proteomes" id="UP000002036">
    <property type="component" value="Chromosome G"/>
</dbReference>
<protein>
    <recommendedName>
        <fullName evidence="2">Protein BFR2</fullName>
    </recommendedName>
</protein>
<feature type="domain" description="Apoptosis-antagonizing transcription factor C-terminal" evidence="4">
    <location>
        <begin position="414"/>
        <end position="495"/>
    </location>
</feature>
<evidence type="ECO:0000256" key="3">
    <source>
        <dbReference type="SAM" id="MobiDB-lite"/>
    </source>
</evidence>
<dbReference type="HOGENOM" id="CLU_018299_1_1_1"/>
<evidence type="ECO:0000313" key="7">
    <source>
        <dbReference type="Proteomes" id="UP000002036"/>
    </source>
</evidence>
<proteinExistence type="inferred from homology"/>